<dbReference type="Proteomes" id="UP001172684">
    <property type="component" value="Unassembled WGS sequence"/>
</dbReference>
<name>A0ABQ9NQB5_9PEZI</name>
<feature type="compositionally biased region" description="Polar residues" evidence="2">
    <location>
        <begin position="114"/>
        <end position="132"/>
    </location>
</feature>
<feature type="domain" description="TauD/TfdA-like" evidence="3">
    <location>
        <begin position="522"/>
        <end position="767"/>
    </location>
</feature>
<dbReference type="PANTHER" id="PTHR37285">
    <property type="entry name" value="SPORE WALL MATURATION PROTEIN DIT1"/>
    <property type="match status" value="1"/>
</dbReference>
<dbReference type="SUPFAM" id="SSF51197">
    <property type="entry name" value="Clavaminate synthase-like"/>
    <property type="match status" value="1"/>
</dbReference>
<dbReference type="InterPro" id="IPR003819">
    <property type="entry name" value="TauD/TfdA-like"/>
</dbReference>
<dbReference type="Gene3D" id="3.60.130.10">
    <property type="entry name" value="Clavaminate synthase-like"/>
    <property type="match status" value="1"/>
</dbReference>
<evidence type="ECO:0000313" key="5">
    <source>
        <dbReference type="Proteomes" id="UP001172684"/>
    </source>
</evidence>
<gene>
    <name evidence="4" type="ORF">H2201_007081</name>
</gene>
<evidence type="ECO:0000259" key="3">
    <source>
        <dbReference type="Pfam" id="PF02668"/>
    </source>
</evidence>
<comment type="caution">
    <text evidence="4">The sequence shown here is derived from an EMBL/GenBank/DDBJ whole genome shotgun (WGS) entry which is preliminary data.</text>
</comment>
<dbReference type="Pfam" id="PF05141">
    <property type="entry name" value="DIT1_PvcA"/>
    <property type="match status" value="1"/>
</dbReference>
<sequence>MNTVMSLPGLVTPESPADLTRTAHGSLDYISAKTLDGGAVSVAIAELPPPDDESVAEIPASVEKDVVPTAEVIIPDPLPALPSNNETAPESDPVPVSTDEASAQSPEAAEDDSITSSPGVTLSPPTSDISSNESEDLAKSADAALEVPADTTPPRDDADEVIAVKVLRIIESYGTNYEKPDAAWKGLSSFIPVVADHVRNGKPVRLVLPAFPCKSPNRRGKVLGALPDLGEELALCHLNGLCENIATVYEHGAEVLVTSDGLVYNDLLGVSDEDVWDYGEALRQMGLDKGLDHIKFIRLWDLLGHPGPQQNSPETAKEFYLIHASCIRRELIFRYQDPSLDANEAIRSDEDTCLIYRGYLKFLTKDLAHREHDPSSSKREKANLIAQTAKSMIVRGKAFAAAIKANMGNSVRLSIHESGGEGKLSMSLIPQGKGALGFTPWHSCVAIGLDGTYRTVHAAEVRETHDLIYKNGRPYYFREKSELFDWGSVSVKFEHLYPCGLVIRPSDIDDVKPPPSIRDIPMRKVRALSNTMSPIIIRGFAETTEEQLYTEKAHEAGEVLPWTFGIIQKVKDAGRMDKMGNNVTSNEAMPMHFDGMFKFEERQDPVTGEVVKVQKPPGYQFFTCLATAPKGSGYTLFASSRLFFRYLPAPFNVDRFEKITWGMDNNGFWDAKLKKLPLVVRHPVDNTPCMRWHQPWDATKTRFSTCEVTIENDDQGIVPVIDQVLYDYRVCSRFTWESGDLLVSDNTAMLHTRTGYKTNCNRELWRIHFD</sequence>
<keyword evidence="5" id="KW-1185">Reference proteome</keyword>
<keyword evidence="1" id="KW-0560">Oxidoreductase</keyword>
<evidence type="ECO:0000256" key="2">
    <source>
        <dbReference type="SAM" id="MobiDB-lite"/>
    </source>
</evidence>
<evidence type="ECO:0000313" key="4">
    <source>
        <dbReference type="EMBL" id="KAJ9660040.1"/>
    </source>
</evidence>
<organism evidence="4 5">
    <name type="scientific">Coniosporium apollinis</name>
    <dbReference type="NCBI Taxonomy" id="61459"/>
    <lineage>
        <taxon>Eukaryota</taxon>
        <taxon>Fungi</taxon>
        <taxon>Dikarya</taxon>
        <taxon>Ascomycota</taxon>
        <taxon>Pezizomycotina</taxon>
        <taxon>Dothideomycetes</taxon>
        <taxon>Dothideomycetes incertae sedis</taxon>
        <taxon>Coniosporium</taxon>
    </lineage>
</organism>
<dbReference type="EMBL" id="JAPDRL010000069">
    <property type="protein sequence ID" value="KAJ9660040.1"/>
    <property type="molecule type" value="Genomic_DNA"/>
</dbReference>
<evidence type="ECO:0000256" key="1">
    <source>
        <dbReference type="ARBA" id="ARBA00023002"/>
    </source>
</evidence>
<dbReference type="PANTHER" id="PTHR37285:SF6">
    <property type="entry name" value="BIOSYNTHESIS PROTEIN, PUTATIVE (AFU_ORTHOLOGUE AFUA_5G02660)-RELATED"/>
    <property type="match status" value="1"/>
</dbReference>
<accession>A0ABQ9NQB5</accession>
<feature type="region of interest" description="Disordered" evidence="2">
    <location>
        <begin position="75"/>
        <end position="141"/>
    </location>
</feature>
<dbReference type="InterPro" id="IPR007817">
    <property type="entry name" value="Isocyanide_synthase_DIT1"/>
</dbReference>
<dbReference type="Pfam" id="PF02668">
    <property type="entry name" value="TauD"/>
    <property type="match status" value="1"/>
</dbReference>
<dbReference type="InterPro" id="IPR042098">
    <property type="entry name" value="TauD-like_sf"/>
</dbReference>
<proteinExistence type="predicted"/>
<reference evidence="4" key="1">
    <citation type="submission" date="2022-10" db="EMBL/GenBank/DDBJ databases">
        <title>Culturing micro-colonial fungi from biological soil crusts in the Mojave desert and describing Neophaeococcomyces mojavensis, and introducing the new genera and species Taxawa tesnikishii.</title>
        <authorList>
            <person name="Kurbessoian T."/>
            <person name="Stajich J.E."/>
        </authorList>
    </citation>
    <scope>NUCLEOTIDE SEQUENCE</scope>
    <source>
        <strain evidence="4">TK_1</strain>
    </source>
</reference>
<protein>
    <recommendedName>
        <fullName evidence="3">TauD/TfdA-like domain-containing protein</fullName>
    </recommendedName>
</protein>